<evidence type="ECO:0000259" key="2">
    <source>
        <dbReference type="Pfam" id="PF13930"/>
    </source>
</evidence>
<dbReference type="EMBL" id="CP115174">
    <property type="protein sequence ID" value="WBO22216.1"/>
    <property type="molecule type" value="Genomic_DNA"/>
</dbReference>
<reference evidence="3 4" key="1">
    <citation type="submission" date="2022-12" db="EMBL/GenBank/DDBJ databases">
        <title>Sphingomonas abieness sp. nov., an endophytic bacterium isolated from Abies koreana.</title>
        <authorList>
            <person name="Jiang L."/>
            <person name="Lee J."/>
        </authorList>
    </citation>
    <scope>NUCLEOTIDE SEQUENCE [LARGE SCALE GENOMIC DNA]</scope>
    <source>
        <strain evidence="4">PAMB 00755</strain>
    </source>
</reference>
<evidence type="ECO:0000256" key="1">
    <source>
        <dbReference type="SAM" id="MobiDB-lite"/>
    </source>
</evidence>
<protein>
    <submittedName>
        <fullName evidence="3">DNA/RNA non-specific endonuclease</fullName>
    </submittedName>
</protein>
<accession>A0ABY7NP20</accession>
<feature type="compositionally biased region" description="Gly residues" evidence="1">
    <location>
        <begin position="52"/>
        <end position="64"/>
    </location>
</feature>
<evidence type="ECO:0000313" key="3">
    <source>
        <dbReference type="EMBL" id="WBO22216.1"/>
    </source>
</evidence>
<gene>
    <name evidence="3" type="ORF">PBT88_19030</name>
</gene>
<feature type="region of interest" description="Disordered" evidence="1">
    <location>
        <begin position="39"/>
        <end position="112"/>
    </location>
</feature>
<keyword evidence="3" id="KW-0540">Nuclease</keyword>
<feature type="domain" description="Type VII secretion system protein EssD-like" evidence="2">
    <location>
        <begin position="135"/>
        <end position="252"/>
    </location>
</feature>
<dbReference type="InterPro" id="IPR044927">
    <property type="entry name" value="Endonuclea_NS_2"/>
</dbReference>
<sequence length="271" mass="28357">MRDPHSTTTHRRIPMEQFGRYLRTGLWTRSDEDIERKFNPWHDPATGQFTFKGGGGGSGGGGGASASWQSGGFTGGGGGGPSFGGGGASASWKLSASEKTAHSLQGKPPGVKAPSTAVQAAITANTPANHIVIRNGYSYTLDPSGRTMSVTGTLSLTSGLQRSRSAQAAAGGSDRLATDDGGHYVAARFNGPTDSFNHFAQDANFNRGGYRVLENKWAKDIKAGERVYVSITPSYRGSSRRPSGISVVYSVNGQRGSRLFTNSSKGKPHGA</sequence>
<proteinExistence type="predicted"/>
<dbReference type="Proteomes" id="UP001210865">
    <property type="component" value="Chromosome"/>
</dbReference>
<dbReference type="RefSeq" id="WP_270076864.1">
    <property type="nucleotide sequence ID" value="NZ_CP115174.1"/>
</dbReference>
<name>A0ABY7NP20_9SPHN</name>
<organism evidence="3 4">
    <name type="scientific">Sphingomonas abietis</name>
    <dbReference type="NCBI Taxonomy" id="3012344"/>
    <lineage>
        <taxon>Bacteria</taxon>
        <taxon>Pseudomonadati</taxon>
        <taxon>Pseudomonadota</taxon>
        <taxon>Alphaproteobacteria</taxon>
        <taxon>Sphingomonadales</taxon>
        <taxon>Sphingomonadaceae</taxon>
        <taxon>Sphingomonas</taxon>
    </lineage>
</organism>
<dbReference type="GO" id="GO:0004519">
    <property type="term" value="F:endonuclease activity"/>
    <property type="evidence" value="ECO:0007669"/>
    <property type="project" value="UniProtKB-KW"/>
</dbReference>
<keyword evidence="3" id="KW-0378">Hydrolase</keyword>
<feature type="compositionally biased region" description="Gly residues" evidence="1">
    <location>
        <begin position="72"/>
        <end position="88"/>
    </location>
</feature>
<evidence type="ECO:0000313" key="4">
    <source>
        <dbReference type="Proteomes" id="UP001210865"/>
    </source>
</evidence>
<dbReference type="Gene3D" id="3.40.570.10">
    <property type="entry name" value="Extracellular Endonuclease, subunit A"/>
    <property type="match status" value="1"/>
</dbReference>
<keyword evidence="3" id="KW-0255">Endonuclease</keyword>
<dbReference type="InterPro" id="IPR044929">
    <property type="entry name" value="DNA/RNA_non-sp_Endonuclease_sf"/>
</dbReference>
<dbReference type="Pfam" id="PF13930">
    <property type="entry name" value="Endonuclea_NS_2"/>
    <property type="match status" value="1"/>
</dbReference>
<keyword evidence="4" id="KW-1185">Reference proteome</keyword>